<organism evidence="3 4">
    <name type="scientific">Cirrhinus mrigala</name>
    <name type="common">Mrigala</name>
    <dbReference type="NCBI Taxonomy" id="683832"/>
    <lineage>
        <taxon>Eukaryota</taxon>
        <taxon>Metazoa</taxon>
        <taxon>Chordata</taxon>
        <taxon>Craniata</taxon>
        <taxon>Vertebrata</taxon>
        <taxon>Euteleostomi</taxon>
        <taxon>Actinopterygii</taxon>
        <taxon>Neopterygii</taxon>
        <taxon>Teleostei</taxon>
        <taxon>Ostariophysi</taxon>
        <taxon>Cypriniformes</taxon>
        <taxon>Cyprinidae</taxon>
        <taxon>Labeoninae</taxon>
        <taxon>Labeonini</taxon>
        <taxon>Cirrhinus</taxon>
    </lineage>
</organism>
<evidence type="ECO:0000256" key="2">
    <source>
        <dbReference type="SAM" id="SignalP"/>
    </source>
</evidence>
<evidence type="ECO:0000313" key="3">
    <source>
        <dbReference type="EMBL" id="KAL0187524.1"/>
    </source>
</evidence>
<feature type="chain" id="PRO_5044781632" evidence="2">
    <location>
        <begin position="20"/>
        <end position="55"/>
    </location>
</feature>
<proteinExistence type="predicted"/>
<comment type="caution">
    <text evidence="3">The sequence shown here is derived from an EMBL/GenBank/DDBJ whole genome shotgun (WGS) entry which is preliminary data.</text>
</comment>
<dbReference type="EMBL" id="JAMKFB020000007">
    <property type="protein sequence ID" value="KAL0187524.1"/>
    <property type="molecule type" value="Genomic_DNA"/>
</dbReference>
<gene>
    <name evidence="3" type="ORF">M9458_014623</name>
</gene>
<feature type="region of interest" description="Disordered" evidence="1">
    <location>
        <begin position="29"/>
        <end position="55"/>
    </location>
</feature>
<name>A0ABD0QMS0_CIRMR</name>
<keyword evidence="4" id="KW-1185">Reference proteome</keyword>
<feature type="signal peptide" evidence="2">
    <location>
        <begin position="1"/>
        <end position="19"/>
    </location>
</feature>
<dbReference type="Proteomes" id="UP001529510">
    <property type="component" value="Unassembled WGS sequence"/>
</dbReference>
<feature type="non-terminal residue" evidence="3">
    <location>
        <position position="1"/>
    </location>
</feature>
<accession>A0ABD0QMS0</accession>
<feature type="non-terminal residue" evidence="3">
    <location>
        <position position="55"/>
    </location>
</feature>
<keyword evidence="2" id="KW-0732">Signal</keyword>
<sequence>HKIRLVVALLLPVLIFSHALCLFSSRRSKETADGRKALAGLNTPRVTGENLTRNR</sequence>
<evidence type="ECO:0000313" key="4">
    <source>
        <dbReference type="Proteomes" id="UP001529510"/>
    </source>
</evidence>
<protein>
    <submittedName>
        <fullName evidence="3">Uncharacterized protein</fullName>
    </submittedName>
</protein>
<reference evidence="3 4" key="1">
    <citation type="submission" date="2024-05" db="EMBL/GenBank/DDBJ databases">
        <title>Genome sequencing and assembly of Indian major carp, Cirrhinus mrigala (Hamilton, 1822).</title>
        <authorList>
            <person name="Mohindra V."/>
            <person name="Chowdhury L.M."/>
            <person name="Lal K."/>
            <person name="Jena J.K."/>
        </authorList>
    </citation>
    <scope>NUCLEOTIDE SEQUENCE [LARGE SCALE GENOMIC DNA]</scope>
    <source>
        <strain evidence="3">CM1030</strain>
        <tissue evidence="3">Blood</tissue>
    </source>
</reference>
<evidence type="ECO:0000256" key="1">
    <source>
        <dbReference type="SAM" id="MobiDB-lite"/>
    </source>
</evidence>
<dbReference type="AlphaFoldDB" id="A0ABD0QMS0"/>